<dbReference type="STRING" id="1128398.Curi_c14350"/>
<organism evidence="4 5">
    <name type="scientific">Gottschalkia acidurici (strain ATCC 7906 / DSM 604 / BCRC 14475 / CIP 104303 / KCTC 5404 / NCIMB 10678 / 9a)</name>
    <name type="common">Clostridium acidurici</name>
    <dbReference type="NCBI Taxonomy" id="1128398"/>
    <lineage>
        <taxon>Bacteria</taxon>
        <taxon>Bacillati</taxon>
        <taxon>Bacillota</taxon>
        <taxon>Tissierellia</taxon>
        <taxon>Tissierellales</taxon>
        <taxon>Gottschalkiaceae</taxon>
        <taxon>Gottschalkia</taxon>
    </lineage>
</organism>
<evidence type="ECO:0000256" key="1">
    <source>
        <dbReference type="ARBA" id="ARBA00022679"/>
    </source>
</evidence>
<feature type="domain" description="Phospholipid/glycerol acyltransferase" evidence="3">
    <location>
        <begin position="35"/>
        <end position="147"/>
    </location>
</feature>
<evidence type="ECO:0000313" key="5">
    <source>
        <dbReference type="Proteomes" id="UP000006094"/>
    </source>
</evidence>
<dbReference type="GO" id="GO:0003841">
    <property type="term" value="F:1-acylglycerol-3-phosphate O-acyltransferase activity"/>
    <property type="evidence" value="ECO:0007669"/>
    <property type="project" value="UniProtKB-EC"/>
</dbReference>
<keyword evidence="1 4" id="KW-0808">Transferase</keyword>
<dbReference type="SUPFAM" id="SSF69593">
    <property type="entry name" value="Glycerol-3-phosphate (1)-acyltransferase"/>
    <property type="match status" value="1"/>
</dbReference>
<dbReference type="InterPro" id="IPR002123">
    <property type="entry name" value="Plipid/glycerol_acylTrfase"/>
</dbReference>
<proteinExistence type="predicted"/>
<dbReference type="EMBL" id="CP003326">
    <property type="protein sequence ID" value="AFS78445.1"/>
    <property type="molecule type" value="Genomic_DNA"/>
</dbReference>
<dbReference type="RefSeq" id="WP_014967582.1">
    <property type="nucleotide sequence ID" value="NC_018664.1"/>
</dbReference>
<keyword evidence="2 4" id="KW-0012">Acyltransferase</keyword>
<dbReference type="Pfam" id="PF01553">
    <property type="entry name" value="Acyltransferase"/>
    <property type="match status" value="1"/>
</dbReference>
<dbReference type="AlphaFoldDB" id="K0B0L6"/>
<dbReference type="PANTHER" id="PTHR10434:SF11">
    <property type="entry name" value="1-ACYL-SN-GLYCEROL-3-PHOSPHATE ACYLTRANSFERASE"/>
    <property type="match status" value="1"/>
</dbReference>
<evidence type="ECO:0000259" key="3">
    <source>
        <dbReference type="SMART" id="SM00563"/>
    </source>
</evidence>
<dbReference type="OrthoDB" id="9803035at2"/>
<evidence type="ECO:0000256" key="2">
    <source>
        <dbReference type="ARBA" id="ARBA00023315"/>
    </source>
</evidence>
<dbReference type="HOGENOM" id="CLU_027938_4_5_9"/>
<dbReference type="PANTHER" id="PTHR10434">
    <property type="entry name" value="1-ACYL-SN-GLYCEROL-3-PHOSPHATE ACYLTRANSFERASE"/>
    <property type="match status" value="1"/>
</dbReference>
<accession>K0B0L6</accession>
<name>K0B0L6_GOTA9</name>
<keyword evidence="5" id="KW-1185">Reference proteome</keyword>
<evidence type="ECO:0000313" key="4">
    <source>
        <dbReference type="EMBL" id="AFS78445.1"/>
    </source>
</evidence>
<sequence length="192" mass="22082">MYFYKITCTLFNFIFRIMYKMDIEGLENVPLKGRVIICSNHVSLLDPLVLAAISPRKLNYMAKKELFEKKVLGFLIKNLGAFPVDRDKGGLSAIKMAIKILNKDDAFAMFPQGTRVHDVNDNNSKPGIAMIAIKSKSPIIPIYIDTEYKLFKKLKLTIGKPISFNEYYDQKIDTDQYKNLSELILKEIYDLK</sequence>
<dbReference type="Proteomes" id="UP000006094">
    <property type="component" value="Chromosome"/>
</dbReference>
<dbReference type="SMART" id="SM00563">
    <property type="entry name" value="PlsC"/>
    <property type="match status" value="1"/>
</dbReference>
<gene>
    <name evidence="4" type="primary">plsC1</name>
    <name evidence="4" type="ordered locus">Curi_c14350</name>
</gene>
<reference evidence="4 5" key="1">
    <citation type="journal article" date="2012" name="PLoS ONE">
        <title>The purine-utilizing bacterium Clostridium acidurici 9a: a genome-guided metabolic reconsideration.</title>
        <authorList>
            <person name="Hartwich K."/>
            <person name="Poehlein A."/>
            <person name="Daniel R."/>
        </authorList>
    </citation>
    <scope>NUCLEOTIDE SEQUENCE [LARGE SCALE GENOMIC DNA]</scope>
    <source>
        <strain evidence="5">ATCC 7906 / DSM 604 / BCRC 14475 / CIP 104303 / KCTC 5404 / NCIMB 10678 / 9a</strain>
    </source>
</reference>
<dbReference type="CDD" id="cd07989">
    <property type="entry name" value="LPLAT_AGPAT-like"/>
    <property type="match status" value="1"/>
</dbReference>
<dbReference type="GO" id="GO:0006654">
    <property type="term" value="P:phosphatidic acid biosynthetic process"/>
    <property type="evidence" value="ECO:0007669"/>
    <property type="project" value="TreeGrafter"/>
</dbReference>
<protein>
    <submittedName>
        <fullName evidence="4">1-acyl-sn-glycerol-3-phosphate acyltransferase PlsC</fullName>
        <ecNumber evidence="4">2.3.1.51</ecNumber>
    </submittedName>
</protein>
<dbReference type="KEGG" id="cad:Curi_c14350"/>
<dbReference type="EC" id="2.3.1.51" evidence="4"/>
<dbReference type="eggNOG" id="COG0204">
    <property type="taxonomic scope" value="Bacteria"/>
</dbReference>